<dbReference type="GO" id="GO:0006355">
    <property type="term" value="P:regulation of DNA-templated transcription"/>
    <property type="evidence" value="ECO:0007669"/>
    <property type="project" value="InterPro"/>
</dbReference>
<protein>
    <submittedName>
        <fullName evidence="10">Sigma-54-dependent Fis family transcriptional regulator</fullName>
    </submittedName>
</protein>
<dbReference type="SMART" id="SM00382">
    <property type="entry name" value="AAA"/>
    <property type="match status" value="1"/>
</dbReference>
<dbReference type="EMBL" id="DRLD01000097">
    <property type="protein sequence ID" value="HED09768.1"/>
    <property type="molecule type" value="Genomic_DNA"/>
</dbReference>
<dbReference type="PROSITE" id="PS00688">
    <property type="entry name" value="SIGMA54_INTERACT_3"/>
    <property type="match status" value="1"/>
</dbReference>
<evidence type="ECO:0000256" key="7">
    <source>
        <dbReference type="SAM" id="MobiDB-lite"/>
    </source>
</evidence>
<keyword evidence="6" id="KW-0597">Phosphoprotein</keyword>
<feature type="region of interest" description="Disordered" evidence="7">
    <location>
        <begin position="1"/>
        <end position="23"/>
    </location>
</feature>
<accession>A0A7V1LKR2</accession>
<dbReference type="InterPro" id="IPR011006">
    <property type="entry name" value="CheY-like_superfamily"/>
</dbReference>
<dbReference type="InterPro" id="IPR025662">
    <property type="entry name" value="Sigma_54_int_dom_ATP-bd_1"/>
</dbReference>
<dbReference type="GO" id="GO:0000160">
    <property type="term" value="P:phosphorelay signal transduction system"/>
    <property type="evidence" value="ECO:0007669"/>
    <property type="project" value="InterPro"/>
</dbReference>
<keyword evidence="5" id="KW-0804">Transcription</keyword>
<keyword evidence="3" id="KW-0805">Transcription regulation</keyword>
<dbReference type="InterPro" id="IPR025943">
    <property type="entry name" value="Sigma_54_int_dom_ATP-bd_2"/>
</dbReference>
<dbReference type="FunFam" id="3.40.50.300:FF:000006">
    <property type="entry name" value="DNA-binding transcriptional regulator NtrC"/>
    <property type="match status" value="1"/>
</dbReference>
<dbReference type="GO" id="GO:0005524">
    <property type="term" value="F:ATP binding"/>
    <property type="evidence" value="ECO:0007669"/>
    <property type="project" value="UniProtKB-KW"/>
</dbReference>
<evidence type="ECO:0000313" key="10">
    <source>
        <dbReference type="EMBL" id="HED09768.1"/>
    </source>
</evidence>
<dbReference type="Pfam" id="PF25601">
    <property type="entry name" value="AAA_lid_14"/>
    <property type="match status" value="1"/>
</dbReference>
<sequence length="467" mass="52089">MADTFQSITVKKEPVSPCGSPGRKLMNEAPLKIIVVDDEENILQSLKMALESDTHFEGAYFSNPEKALESVITTSYALALVDLKMRPLDGLELLGKIRSLSPETIVILMTARGSVATAVRAIKSGAYDYIEKPFEFERLNLLLERAAAYHKALSTLNRYGLKRETPASGIDTRNPAMLELLKTATRVADSTLPVLIEGESGVGKELLARHIVRNSPRHDKPFLTVNCAAIPETLMESELFGHEKGAFTGAVRDRRGLFEEADGGTLFLDEIGEMPLKLQARLLRVLQEGEIQTIGRSRPQKVDVRIIAATNVNIEQAVEEKLFRKDLFYRLDGLRLSLPPLRERPGDIPLLIDRFLKAGGREDFPLATEALHLLLNHSWPGNVRELENTIKHALLMAGQGRIEAEHLPDRLRREAGKENHGELLSLEAVEREHIRKVLALAADYKQAAAILGINTATLWRKRQRYGL</sequence>
<dbReference type="InterPro" id="IPR058031">
    <property type="entry name" value="AAA_lid_NorR"/>
</dbReference>
<evidence type="ECO:0000259" key="9">
    <source>
        <dbReference type="PROSITE" id="PS50110"/>
    </source>
</evidence>
<evidence type="ECO:0000256" key="2">
    <source>
        <dbReference type="ARBA" id="ARBA00022840"/>
    </source>
</evidence>
<dbReference type="AlphaFoldDB" id="A0A7V1LKR2"/>
<keyword evidence="1" id="KW-0547">Nucleotide-binding</keyword>
<dbReference type="InterPro" id="IPR002078">
    <property type="entry name" value="Sigma_54_int"/>
</dbReference>
<dbReference type="SUPFAM" id="SSF46689">
    <property type="entry name" value="Homeodomain-like"/>
    <property type="match status" value="1"/>
</dbReference>
<dbReference type="PROSITE" id="PS00676">
    <property type="entry name" value="SIGMA54_INTERACT_2"/>
    <property type="match status" value="1"/>
</dbReference>
<dbReference type="GO" id="GO:0043565">
    <property type="term" value="F:sequence-specific DNA binding"/>
    <property type="evidence" value="ECO:0007669"/>
    <property type="project" value="InterPro"/>
</dbReference>
<organism evidence="10">
    <name type="scientific">Caldithrix abyssi</name>
    <dbReference type="NCBI Taxonomy" id="187145"/>
    <lineage>
        <taxon>Bacteria</taxon>
        <taxon>Pseudomonadati</taxon>
        <taxon>Calditrichota</taxon>
        <taxon>Calditrichia</taxon>
        <taxon>Calditrichales</taxon>
        <taxon>Calditrichaceae</taxon>
        <taxon>Caldithrix</taxon>
    </lineage>
</organism>
<feature type="domain" description="Response regulatory" evidence="9">
    <location>
        <begin position="32"/>
        <end position="147"/>
    </location>
</feature>
<dbReference type="InterPro" id="IPR001789">
    <property type="entry name" value="Sig_transdc_resp-reg_receiver"/>
</dbReference>
<dbReference type="Gene3D" id="3.40.50.300">
    <property type="entry name" value="P-loop containing nucleotide triphosphate hydrolases"/>
    <property type="match status" value="1"/>
</dbReference>
<dbReference type="Gene3D" id="1.10.8.60">
    <property type="match status" value="1"/>
</dbReference>
<dbReference type="Gene3D" id="1.10.10.60">
    <property type="entry name" value="Homeodomain-like"/>
    <property type="match status" value="1"/>
</dbReference>
<dbReference type="InterPro" id="IPR003593">
    <property type="entry name" value="AAA+_ATPase"/>
</dbReference>
<dbReference type="Proteomes" id="UP000886005">
    <property type="component" value="Unassembled WGS sequence"/>
</dbReference>
<gene>
    <name evidence="10" type="ORF">ENJ10_03690</name>
</gene>
<dbReference type="Gene3D" id="3.40.50.2300">
    <property type="match status" value="1"/>
</dbReference>
<feature type="domain" description="Sigma-54 factor interaction" evidence="8">
    <location>
        <begin position="170"/>
        <end position="395"/>
    </location>
</feature>
<reference evidence="10" key="1">
    <citation type="journal article" date="2020" name="mSystems">
        <title>Genome- and Community-Level Interaction Insights into Carbon Utilization and Element Cycling Functions of Hydrothermarchaeota in Hydrothermal Sediment.</title>
        <authorList>
            <person name="Zhou Z."/>
            <person name="Liu Y."/>
            <person name="Xu W."/>
            <person name="Pan J."/>
            <person name="Luo Z.H."/>
            <person name="Li M."/>
        </authorList>
    </citation>
    <scope>NUCLEOTIDE SEQUENCE [LARGE SCALE GENOMIC DNA]</scope>
    <source>
        <strain evidence="10">HyVt-456</strain>
    </source>
</reference>
<dbReference type="CDD" id="cd00009">
    <property type="entry name" value="AAA"/>
    <property type="match status" value="1"/>
</dbReference>
<dbReference type="PROSITE" id="PS50045">
    <property type="entry name" value="SIGMA54_INTERACT_4"/>
    <property type="match status" value="1"/>
</dbReference>
<keyword evidence="4" id="KW-0238">DNA-binding</keyword>
<dbReference type="PANTHER" id="PTHR32071">
    <property type="entry name" value="TRANSCRIPTIONAL REGULATORY PROTEIN"/>
    <property type="match status" value="1"/>
</dbReference>
<dbReference type="InterPro" id="IPR002197">
    <property type="entry name" value="HTH_Fis"/>
</dbReference>
<dbReference type="PANTHER" id="PTHR32071:SF99">
    <property type="entry name" value="TRANSCRIPTIONAL REGULATORY PROTEIN"/>
    <property type="match status" value="1"/>
</dbReference>
<dbReference type="SUPFAM" id="SSF52172">
    <property type="entry name" value="CheY-like"/>
    <property type="match status" value="1"/>
</dbReference>
<evidence type="ECO:0000259" key="8">
    <source>
        <dbReference type="PROSITE" id="PS50045"/>
    </source>
</evidence>
<comment type="caution">
    <text evidence="10">The sequence shown here is derived from an EMBL/GenBank/DDBJ whole genome shotgun (WGS) entry which is preliminary data.</text>
</comment>
<dbReference type="Pfam" id="PF00072">
    <property type="entry name" value="Response_reg"/>
    <property type="match status" value="1"/>
</dbReference>
<feature type="modified residue" description="4-aspartylphosphate" evidence="6">
    <location>
        <position position="82"/>
    </location>
</feature>
<evidence type="ECO:0000256" key="5">
    <source>
        <dbReference type="ARBA" id="ARBA00023163"/>
    </source>
</evidence>
<proteinExistence type="predicted"/>
<dbReference type="PROSITE" id="PS00675">
    <property type="entry name" value="SIGMA54_INTERACT_1"/>
    <property type="match status" value="1"/>
</dbReference>
<evidence type="ECO:0000256" key="3">
    <source>
        <dbReference type="ARBA" id="ARBA00023015"/>
    </source>
</evidence>
<dbReference type="SMART" id="SM00448">
    <property type="entry name" value="REC"/>
    <property type="match status" value="1"/>
</dbReference>
<keyword evidence="2" id="KW-0067">ATP-binding</keyword>
<dbReference type="InterPro" id="IPR009057">
    <property type="entry name" value="Homeodomain-like_sf"/>
</dbReference>
<name>A0A7V1LKR2_CALAY</name>
<evidence type="ECO:0000256" key="6">
    <source>
        <dbReference type="PROSITE-ProRule" id="PRU00169"/>
    </source>
</evidence>
<evidence type="ECO:0000256" key="1">
    <source>
        <dbReference type="ARBA" id="ARBA00022741"/>
    </source>
</evidence>
<dbReference type="Pfam" id="PF02954">
    <property type="entry name" value="HTH_8"/>
    <property type="match status" value="1"/>
</dbReference>
<evidence type="ECO:0000256" key="4">
    <source>
        <dbReference type="ARBA" id="ARBA00023125"/>
    </source>
</evidence>
<dbReference type="SUPFAM" id="SSF52540">
    <property type="entry name" value="P-loop containing nucleoside triphosphate hydrolases"/>
    <property type="match status" value="1"/>
</dbReference>
<dbReference type="InterPro" id="IPR025944">
    <property type="entry name" value="Sigma_54_int_dom_CS"/>
</dbReference>
<dbReference type="PROSITE" id="PS50110">
    <property type="entry name" value="RESPONSE_REGULATORY"/>
    <property type="match status" value="1"/>
</dbReference>
<dbReference type="InterPro" id="IPR027417">
    <property type="entry name" value="P-loop_NTPase"/>
</dbReference>
<dbReference type="Pfam" id="PF00158">
    <property type="entry name" value="Sigma54_activat"/>
    <property type="match status" value="1"/>
</dbReference>